<feature type="domain" description="Alanine racemase C-terminal" evidence="8">
    <location>
        <begin position="247"/>
        <end position="372"/>
    </location>
</feature>
<evidence type="ECO:0000256" key="4">
    <source>
        <dbReference type="ARBA" id="ARBA00023235"/>
    </source>
</evidence>
<dbReference type="CDD" id="cd00430">
    <property type="entry name" value="PLPDE_III_AR"/>
    <property type="match status" value="1"/>
</dbReference>
<evidence type="ECO:0000259" key="8">
    <source>
        <dbReference type="SMART" id="SM01005"/>
    </source>
</evidence>
<sequence length="387" mass="43052">MNEETAFYRDTWVEIQLDAISENLSNLRNRLPEHVEIIAVVKANAYGHGDVQIAKTALESGATMLAVAFLDEALALRKKGIEAPILVLGTSRPEDAAIAAKHHISLTVFQTNWLEIAKEYLNPQEPLSVHIKCDTGMGRIGVRTVEELEEVERIVEQSACFDFTGIFTHFATADELDTTLFEKQYVKFQTMVSALKVRPKYVHCANSAASLRYDQSNFNAVRFGIAMYGLSPSPEIKPLLPYPLKEAFSLHTKVMHIKKIHPGDTVSYGATFSADKDEWIATLPIGYADGWIRKLQGQEVIVDGEKAPIVGRVCMDQCMIKLSHKVKVGTKVTLIGKQGNLSISVDDIARKLDTINYEVTCSIAHRVPRVYIKKGEIVEISNPILNV</sequence>
<dbReference type="EC" id="5.1.1.1" evidence="5"/>
<evidence type="ECO:0000313" key="10">
    <source>
        <dbReference type="EMBL" id="NEY21613.1"/>
    </source>
</evidence>
<feature type="active site" description="Proton acceptor; specific for L-alanine" evidence="5">
    <location>
        <position position="268"/>
    </location>
</feature>
<dbReference type="AlphaFoldDB" id="A0A0A6VDI0"/>
<evidence type="ECO:0000256" key="1">
    <source>
        <dbReference type="ARBA" id="ARBA00000316"/>
    </source>
</evidence>
<evidence type="ECO:0000256" key="6">
    <source>
        <dbReference type="PIRSR" id="PIRSR600821-50"/>
    </source>
</evidence>
<dbReference type="Pfam" id="PF01168">
    <property type="entry name" value="Ala_racemase_N"/>
    <property type="match status" value="1"/>
</dbReference>
<evidence type="ECO:0000313" key="9">
    <source>
        <dbReference type="EMBL" id="KHD84599.1"/>
    </source>
</evidence>
<dbReference type="FunFam" id="2.40.37.10:FF:000006">
    <property type="entry name" value="Alanine racemase"/>
    <property type="match status" value="1"/>
</dbReference>
<comment type="similarity">
    <text evidence="5">Belongs to the alanine racemase family.</text>
</comment>
<dbReference type="PROSITE" id="PS00395">
    <property type="entry name" value="ALANINE_RACEMASE"/>
    <property type="match status" value="1"/>
</dbReference>
<reference evidence="9 11" key="1">
    <citation type="submission" date="2014-10" db="EMBL/GenBank/DDBJ databases">
        <title>Draft genome of phytase producing Bacillus ginsengihumi strain M2.11.</title>
        <authorList>
            <person name="Toymentseva A."/>
            <person name="Boulygina E.A."/>
            <person name="Kazakov S.V."/>
            <person name="Kayumov I."/>
            <person name="Suleimanova A.D."/>
            <person name="Mardanova A.M."/>
            <person name="Maria S.N."/>
            <person name="Sergey M.Y."/>
            <person name="Sharipova M.R."/>
        </authorList>
    </citation>
    <scope>NUCLEOTIDE SEQUENCE [LARGE SCALE GENOMIC DNA]</scope>
    <source>
        <strain evidence="9 11">M2.11</strain>
    </source>
</reference>
<comment type="pathway">
    <text evidence="5">Amino-acid biosynthesis; D-alanine biosynthesis; D-alanine from L-alanine: step 1/1.</text>
</comment>
<reference evidence="10 12" key="3">
    <citation type="submission" date="2020-03" db="EMBL/GenBank/DDBJ databases">
        <title>Bacillus aquiflavi sp. nov., isolated from yellow water of strong flavor Chinese baijiu in Yibin region of China.</title>
        <authorList>
            <person name="Xie J."/>
        </authorList>
    </citation>
    <scope>NUCLEOTIDE SEQUENCE [LARGE SCALE GENOMIC DNA]</scope>
    <source>
        <strain evidence="10 12">Gsoil 114</strain>
    </source>
</reference>
<dbReference type="STRING" id="363870.NG54_14430"/>
<dbReference type="EMBL" id="JRUN01000050">
    <property type="protein sequence ID" value="KHD84599.1"/>
    <property type="molecule type" value="Genomic_DNA"/>
</dbReference>
<dbReference type="GO" id="GO:0009252">
    <property type="term" value="P:peptidoglycan biosynthetic process"/>
    <property type="evidence" value="ECO:0007669"/>
    <property type="project" value="TreeGrafter"/>
</dbReference>
<dbReference type="Gene3D" id="2.40.37.10">
    <property type="entry name" value="Lyase, Ornithine Decarboxylase, Chain A, domain 1"/>
    <property type="match status" value="1"/>
</dbReference>
<dbReference type="Gene3D" id="3.20.20.10">
    <property type="entry name" value="Alanine racemase"/>
    <property type="match status" value="1"/>
</dbReference>
<comment type="function">
    <text evidence="5">Catalyzes the interconversion of L-alanine and D-alanine. May also act on other amino acids.</text>
</comment>
<dbReference type="HAMAP" id="MF_01201">
    <property type="entry name" value="Ala_racemase"/>
    <property type="match status" value="1"/>
</dbReference>
<organism evidence="9 11">
    <name type="scientific">Heyndrickxia ginsengihumi</name>
    <dbReference type="NCBI Taxonomy" id="363870"/>
    <lineage>
        <taxon>Bacteria</taxon>
        <taxon>Bacillati</taxon>
        <taxon>Bacillota</taxon>
        <taxon>Bacilli</taxon>
        <taxon>Bacillales</taxon>
        <taxon>Bacillaceae</taxon>
        <taxon>Heyndrickxia</taxon>
    </lineage>
</organism>
<evidence type="ECO:0000313" key="11">
    <source>
        <dbReference type="Proteomes" id="UP000030588"/>
    </source>
</evidence>
<evidence type="ECO:0000256" key="2">
    <source>
        <dbReference type="ARBA" id="ARBA00001933"/>
    </source>
</evidence>
<keyword evidence="12" id="KW-1185">Reference proteome</keyword>
<evidence type="ECO:0000256" key="7">
    <source>
        <dbReference type="PIRSR" id="PIRSR600821-52"/>
    </source>
</evidence>
<dbReference type="GO" id="GO:0030170">
    <property type="term" value="F:pyridoxal phosphate binding"/>
    <property type="evidence" value="ECO:0007669"/>
    <property type="project" value="UniProtKB-UniRule"/>
</dbReference>
<dbReference type="OrthoDB" id="9813814at2"/>
<feature type="binding site" evidence="5 7">
    <location>
        <position position="139"/>
    </location>
    <ligand>
        <name>substrate</name>
    </ligand>
</feature>
<proteinExistence type="inferred from homology"/>
<protein>
    <recommendedName>
        <fullName evidence="5">Alanine racemase</fullName>
        <ecNumber evidence="5">5.1.1.1</ecNumber>
    </recommendedName>
</protein>
<dbReference type="GO" id="GO:0030632">
    <property type="term" value="P:D-alanine biosynthetic process"/>
    <property type="evidence" value="ECO:0007669"/>
    <property type="project" value="UniProtKB-UniRule"/>
</dbReference>
<dbReference type="InterPro" id="IPR011079">
    <property type="entry name" value="Ala_racemase_C"/>
</dbReference>
<dbReference type="InterPro" id="IPR001608">
    <property type="entry name" value="Ala_racemase_N"/>
</dbReference>
<dbReference type="InterPro" id="IPR000821">
    <property type="entry name" value="Ala_racemase"/>
</dbReference>
<dbReference type="PRINTS" id="PR00992">
    <property type="entry name" value="ALARACEMASE"/>
</dbReference>
<reference evidence="10" key="2">
    <citation type="submission" date="2020-02" db="EMBL/GenBank/DDBJ databases">
        <authorList>
            <person name="Feng H."/>
        </authorList>
    </citation>
    <scope>NUCLEOTIDE SEQUENCE [LARGE SCALE GENOMIC DNA]</scope>
    <source>
        <strain evidence="10">Gsoil 114</strain>
    </source>
</reference>
<comment type="caution">
    <text evidence="9">The sequence shown here is derived from an EMBL/GenBank/DDBJ whole genome shotgun (WGS) entry which is preliminary data.</text>
</comment>
<dbReference type="InterPro" id="IPR029066">
    <property type="entry name" value="PLP-binding_barrel"/>
</dbReference>
<dbReference type="PANTHER" id="PTHR30511">
    <property type="entry name" value="ALANINE RACEMASE"/>
    <property type="match status" value="1"/>
</dbReference>
<keyword evidence="3 5" id="KW-0663">Pyridoxal phosphate</keyword>
<name>A0A0A6VDI0_9BACI</name>
<gene>
    <name evidence="10" type="ORF">G4D61_16975</name>
    <name evidence="9" type="ORF">NG54_14430</name>
</gene>
<keyword evidence="4 5" id="KW-0413">Isomerase</keyword>
<dbReference type="Proteomes" id="UP000030588">
    <property type="component" value="Unassembled WGS sequence"/>
</dbReference>
<evidence type="ECO:0000256" key="3">
    <source>
        <dbReference type="ARBA" id="ARBA00022898"/>
    </source>
</evidence>
<dbReference type="SUPFAM" id="SSF50621">
    <property type="entry name" value="Alanine racemase C-terminal domain-like"/>
    <property type="match status" value="1"/>
</dbReference>
<evidence type="ECO:0000256" key="5">
    <source>
        <dbReference type="HAMAP-Rule" id="MF_01201"/>
    </source>
</evidence>
<comment type="catalytic activity">
    <reaction evidence="1 5">
        <text>L-alanine = D-alanine</text>
        <dbReference type="Rhea" id="RHEA:20249"/>
        <dbReference type="ChEBI" id="CHEBI:57416"/>
        <dbReference type="ChEBI" id="CHEBI:57972"/>
        <dbReference type="EC" id="5.1.1.1"/>
    </reaction>
</comment>
<dbReference type="Pfam" id="PF00842">
    <property type="entry name" value="Ala_racemase_C"/>
    <property type="match status" value="1"/>
</dbReference>
<dbReference type="UniPathway" id="UPA00042">
    <property type="reaction ID" value="UER00497"/>
</dbReference>
<feature type="binding site" evidence="5 7">
    <location>
        <position position="315"/>
    </location>
    <ligand>
        <name>substrate</name>
    </ligand>
</feature>
<dbReference type="InterPro" id="IPR020622">
    <property type="entry name" value="Ala_racemase_pyridoxalP-BS"/>
</dbReference>
<feature type="active site" description="Proton acceptor; specific for D-alanine" evidence="5">
    <location>
        <position position="42"/>
    </location>
</feature>
<accession>A0A0A6VDI0</accession>
<dbReference type="GO" id="GO:0005829">
    <property type="term" value="C:cytosol"/>
    <property type="evidence" value="ECO:0007669"/>
    <property type="project" value="TreeGrafter"/>
</dbReference>
<dbReference type="GO" id="GO:0008784">
    <property type="term" value="F:alanine racemase activity"/>
    <property type="evidence" value="ECO:0007669"/>
    <property type="project" value="UniProtKB-UniRule"/>
</dbReference>
<feature type="modified residue" description="N6-(pyridoxal phosphate)lysine" evidence="5 6">
    <location>
        <position position="42"/>
    </location>
</feature>
<dbReference type="FunFam" id="3.20.20.10:FF:000002">
    <property type="entry name" value="Alanine racemase"/>
    <property type="match status" value="1"/>
</dbReference>
<dbReference type="RefSeq" id="WP_035355578.1">
    <property type="nucleotide sequence ID" value="NZ_JAAIWK010000041.1"/>
</dbReference>
<evidence type="ECO:0000313" key="12">
    <source>
        <dbReference type="Proteomes" id="UP000476934"/>
    </source>
</evidence>
<comment type="cofactor">
    <cofactor evidence="2 5 6">
        <name>pyridoxal 5'-phosphate</name>
        <dbReference type="ChEBI" id="CHEBI:597326"/>
    </cofactor>
</comment>
<dbReference type="InterPro" id="IPR009006">
    <property type="entry name" value="Ala_racemase/Decarboxylase_C"/>
</dbReference>
<dbReference type="SUPFAM" id="SSF51419">
    <property type="entry name" value="PLP-binding barrel"/>
    <property type="match status" value="1"/>
</dbReference>
<dbReference type="NCBIfam" id="TIGR00492">
    <property type="entry name" value="alr"/>
    <property type="match status" value="1"/>
</dbReference>
<dbReference type="SMART" id="SM01005">
    <property type="entry name" value="Ala_racemase_C"/>
    <property type="match status" value="1"/>
</dbReference>
<dbReference type="Proteomes" id="UP000476934">
    <property type="component" value="Unassembled WGS sequence"/>
</dbReference>
<dbReference type="PANTHER" id="PTHR30511:SF0">
    <property type="entry name" value="ALANINE RACEMASE, CATABOLIC-RELATED"/>
    <property type="match status" value="1"/>
</dbReference>
<dbReference type="EMBL" id="JAAIWK010000041">
    <property type="protein sequence ID" value="NEY21613.1"/>
    <property type="molecule type" value="Genomic_DNA"/>
</dbReference>